<evidence type="ECO:0000313" key="1">
    <source>
        <dbReference type="EMBL" id="MBA0751476.1"/>
    </source>
</evidence>
<dbReference type="Proteomes" id="UP000593579">
    <property type="component" value="Unassembled WGS sequence"/>
</dbReference>
<sequence>MLVWIIAEPGHTICSISDTLRNQSLSIPSILNPSTIISNSITISRISFIPVIHVSSTIHISSTFCIPSTSLTFSVSTSLTLLSPRSRLLSATAVLKHPPKEIFQLVELRGLCVRISLDGVGTINGRGSPPVVTESLWKFPVFVSSYLLLVKLHHTMCFDPHADICNVFDVA</sequence>
<accession>A0A7J9CSN8</accession>
<dbReference type="AlphaFoldDB" id="A0A7J9CSN8"/>
<keyword evidence="2" id="KW-1185">Reference proteome</keyword>
<organism evidence="1 2">
    <name type="scientific">Gossypium gossypioides</name>
    <name type="common">Mexican cotton</name>
    <name type="synonym">Selera gossypioides</name>
    <dbReference type="NCBI Taxonomy" id="34282"/>
    <lineage>
        <taxon>Eukaryota</taxon>
        <taxon>Viridiplantae</taxon>
        <taxon>Streptophyta</taxon>
        <taxon>Embryophyta</taxon>
        <taxon>Tracheophyta</taxon>
        <taxon>Spermatophyta</taxon>
        <taxon>Magnoliopsida</taxon>
        <taxon>eudicotyledons</taxon>
        <taxon>Gunneridae</taxon>
        <taxon>Pentapetalae</taxon>
        <taxon>rosids</taxon>
        <taxon>malvids</taxon>
        <taxon>Malvales</taxon>
        <taxon>Malvaceae</taxon>
        <taxon>Malvoideae</taxon>
        <taxon>Gossypium</taxon>
    </lineage>
</organism>
<proteinExistence type="predicted"/>
<protein>
    <submittedName>
        <fullName evidence="1">Uncharacterized protein</fullName>
    </submittedName>
</protein>
<name>A0A7J9CSN8_GOSGO</name>
<dbReference type="EMBL" id="JABEZY010000013">
    <property type="protein sequence ID" value="MBA0751476.1"/>
    <property type="molecule type" value="Genomic_DNA"/>
</dbReference>
<gene>
    <name evidence="1" type="ORF">Gogos_000397</name>
</gene>
<evidence type="ECO:0000313" key="2">
    <source>
        <dbReference type="Proteomes" id="UP000593579"/>
    </source>
</evidence>
<reference evidence="1 2" key="1">
    <citation type="journal article" date="2019" name="Genome Biol. Evol.">
        <title>Insights into the evolution of the New World diploid cottons (Gossypium, subgenus Houzingenia) based on genome sequencing.</title>
        <authorList>
            <person name="Grover C.E."/>
            <person name="Arick M.A. 2nd"/>
            <person name="Thrash A."/>
            <person name="Conover J.L."/>
            <person name="Sanders W.S."/>
            <person name="Peterson D.G."/>
            <person name="Frelichowski J.E."/>
            <person name="Scheffler J.A."/>
            <person name="Scheffler B.E."/>
            <person name="Wendel J.F."/>
        </authorList>
    </citation>
    <scope>NUCLEOTIDE SEQUENCE [LARGE SCALE GENOMIC DNA]</scope>
    <source>
        <strain evidence="1">5</strain>
        <tissue evidence="1">Leaf</tissue>
    </source>
</reference>
<comment type="caution">
    <text evidence="1">The sequence shown here is derived from an EMBL/GenBank/DDBJ whole genome shotgun (WGS) entry which is preliminary data.</text>
</comment>